<dbReference type="InterPro" id="IPR001647">
    <property type="entry name" value="HTH_TetR"/>
</dbReference>
<protein>
    <submittedName>
        <fullName evidence="4">TetR family transcriptional regulator</fullName>
    </submittedName>
</protein>
<feature type="domain" description="HTH tetR-type" evidence="3">
    <location>
        <begin position="6"/>
        <end position="66"/>
    </location>
</feature>
<dbReference type="Gene3D" id="1.10.357.10">
    <property type="entry name" value="Tetracycline Repressor, domain 2"/>
    <property type="match status" value="1"/>
</dbReference>
<evidence type="ECO:0000313" key="4">
    <source>
        <dbReference type="EMBL" id="MEA5139714.1"/>
    </source>
</evidence>
<accession>A0ABU5QA49</accession>
<reference evidence="4 5" key="1">
    <citation type="submission" date="2023-12" db="EMBL/GenBank/DDBJ databases">
        <title>Novel species of the genus Arcicella isolated from rivers.</title>
        <authorList>
            <person name="Lu H."/>
        </authorList>
    </citation>
    <scope>NUCLEOTIDE SEQUENCE [LARGE SCALE GENOMIC DNA]</scope>
    <source>
        <strain evidence="4 5">KCTC 23307</strain>
    </source>
</reference>
<dbReference type="InterPro" id="IPR009057">
    <property type="entry name" value="Homeodomain-like_sf"/>
</dbReference>
<dbReference type="EMBL" id="JAYFUM010000011">
    <property type="protein sequence ID" value="MEA5139714.1"/>
    <property type="molecule type" value="Genomic_DNA"/>
</dbReference>
<name>A0ABU5QA49_9BACT</name>
<dbReference type="PANTHER" id="PTHR30328:SF54">
    <property type="entry name" value="HTH-TYPE TRANSCRIPTIONAL REPRESSOR SCO4008"/>
    <property type="match status" value="1"/>
</dbReference>
<dbReference type="PANTHER" id="PTHR30328">
    <property type="entry name" value="TRANSCRIPTIONAL REPRESSOR"/>
    <property type="match status" value="1"/>
</dbReference>
<dbReference type="PROSITE" id="PS01081">
    <property type="entry name" value="HTH_TETR_1"/>
    <property type="match status" value="1"/>
</dbReference>
<dbReference type="InterPro" id="IPR023772">
    <property type="entry name" value="DNA-bd_HTH_TetR-type_CS"/>
</dbReference>
<organism evidence="4 5">
    <name type="scientific">Arcicella rigui</name>
    <dbReference type="NCBI Taxonomy" id="797020"/>
    <lineage>
        <taxon>Bacteria</taxon>
        <taxon>Pseudomonadati</taxon>
        <taxon>Bacteroidota</taxon>
        <taxon>Cytophagia</taxon>
        <taxon>Cytophagales</taxon>
        <taxon>Flectobacillaceae</taxon>
        <taxon>Arcicella</taxon>
    </lineage>
</organism>
<keyword evidence="5" id="KW-1185">Reference proteome</keyword>
<proteinExistence type="predicted"/>
<feature type="DNA-binding region" description="H-T-H motif" evidence="2">
    <location>
        <begin position="29"/>
        <end position="48"/>
    </location>
</feature>
<dbReference type="Proteomes" id="UP001302949">
    <property type="component" value="Unassembled WGS sequence"/>
</dbReference>
<comment type="caution">
    <text evidence="4">The sequence shown here is derived from an EMBL/GenBank/DDBJ whole genome shotgun (WGS) entry which is preliminary data.</text>
</comment>
<evidence type="ECO:0000256" key="1">
    <source>
        <dbReference type="ARBA" id="ARBA00023125"/>
    </source>
</evidence>
<dbReference type="InterPro" id="IPR050109">
    <property type="entry name" value="HTH-type_TetR-like_transc_reg"/>
</dbReference>
<dbReference type="PROSITE" id="PS50977">
    <property type="entry name" value="HTH_TETR_2"/>
    <property type="match status" value="1"/>
</dbReference>
<evidence type="ECO:0000256" key="2">
    <source>
        <dbReference type="PROSITE-ProRule" id="PRU00335"/>
    </source>
</evidence>
<evidence type="ECO:0000259" key="3">
    <source>
        <dbReference type="PROSITE" id="PS50977"/>
    </source>
</evidence>
<dbReference type="PRINTS" id="PR00455">
    <property type="entry name" value="HTHTETR"/>
</dbReference>
<sequence>MNCLTNSAENKIKEAAIKVFLEKGFDGTTTRDIAKEAGVNSALMNYYFRSKEKLFSSVFEEKLQQYFSGMIEIFNKPIGMKEKISDLIENDFQMFKKNPDLSNFIIHELHRNPDRFFSAIAFDKIVDHSSLSKQLTTSIENGEVIQIDIKNVLLLMKSNIQFIFLCKSMTCKMWKMEDESFEEFAEKHKTIVKEMILNYLFNSSKN</sequence>
<dbReference type="Pfam" id="PF00440">
    <property type="entry name" value="TetR_N"/>
    <property type="match status" value="1"/>
</dbReference>
<dbReference type="SUPFAM" id="SSF46689">
    <property type="entry name" value="Homeodomain-like"/>
    <property type="match status" value="1"/>
</dbReference>
<gene>
    <name evidence="4" type="ORF">VB248_11225</name>
</gene>
<dbReference type="RefSeq" id="WP_323296872.1">
    <property type="nucleotide sequence ID" value="NZ_JAYFUM010000011.1"/>
</dbReference>
<evidence type="ECO:0000313" key="5">
    <source>
        <dbReference type="Proteomes" id="UP001302949"/>
    </source>
</evidence>
<keyword evidence="1 2" id="KW-0238">DNA-binding</keyword>